<proteinExistence type="predicted"/>
<protein>
    <submittedName>
        <fullName evidence="2">Uncharacterized protein</fullName>
    </submittedName>
</protein>
<accession>A0ABQ7GSY6</accession>
<evidence type="ECO:0000313" key="2">
    <source>
        <dbReference type="EMBL" id="KAF5837688.1"/>
    </source>
</evidence>
<keyword evidence="3" id="KW-1185">Reference proteome</keyword>
<organism evidence="2 3">
    <name type="scientific">Dunaliella salina</name>
    <name type="common">Green alga</name>
    <name type="synonym">Protococcus salinus</name>
    <dbReference type="NCBI Taxonomy" id="3046"/>
    <lineage>
        <taxon>Eukaryota</taxon>
        <taxon>Viridiplantae</taxon>
        <taxon>Chlorophyta</taxon>
        <taxon>core chlorophytes</taxon>
        <taxon>Chlorophyceae</taxon>
        <taxon>CS clade</taxon>
        <taxon>Chlamydomonadales</taxon>
        <taxon>Dunaliellaceae</taxon>
        <taxon>Dunaliella</taxon>
    </lineage>
</organism>
<sequence length="249" mass="26076">MEDVGQRRGHPHLHFCKFIYKFAAFSGPKNKSSQLHSIMAGQIASFVFLAFLAGTAIASRPLVIQEEGSASDTAQNVVSRSTLTLPDSANKEAVAQAFINGLGSNGVIEKRKDANGFSTLSASYDLAEAMLIDALSGAPLSTAGRLQFTADADNNINVELTLFYPDGLSDEEIEGDAVAGINRVDQQRAAGAYDDALRNAGQEAGFDGEAVVMSDFDVVQTNGTTNGASGLKAGLWGLCVSIAAILLLA</sequence>
<evidence type="ECO:0000313" key="3">
    <source>
        <dbReference type="Proteomes" id="UP000815325"/>
    </source>
</evidence>
<gene>
    <name evidence="2" type="ORF">DUNSADRAFT_4053</name>
</gene>
<dbReference type="EMBL" id="MU069607">
    <property type="protein sequence ID" value="KAF5837688.1"/>
    <property type="molecule type" value="Genomic_DNA"/>
</dbReference>
<name>A0ABQ7GSY6_DUNSA</name>
<keyword evidence="1" id="KW-0812">Transmembrane</keyword>
<comment type="caution">
    <text evidence="2">The sequence shown here is derived from an EMBL/GenBank/DDBJ whole genome shotgun (WGS) entry which is preliminary data.</text>
</comment>
<evidence type="ECO:0000256" key="1">
    <source>
        <dbReference type="SAM" id="Phobius"/>
    </source>
</evidence>
<feature type="transmembrane region" description="Helical" evidence="1">
    <location>
        <begin position="38"/>
        <end position="58"/>
    </location>
</feature>
<reference evidence="2" key="1">
    <citation type="submission" date="2017-08" db="EMBL/GenBank/DDBJ databases">
        <authorList>
            <person name="Polle J.E."/>
            <person name="Barry K."/>
            <person name="Cushman J."/>
            <person name="Schmutz J."/>
            <person name="Tran D."/>
            <person name="Hathwaick L.T."/>
            <person name="Yim W.C."/>
            <person name="Jenkins J."/>
            <person name="Mckie-Krisberg Z.M."/>
            <person name="Prochnik S."/>
            <person name="Lindquist E."/>
            <person name="Dockter R.B."/>
            <person name="Adam C."/>
            <person name="Molina H."/>
            <person name="Bunkerborg J."/>
            <person name="Jin E."/>
            <person name="Buchheim M."/>
            <person name="Magnuson J."/>
        </authorList>
    </citation>
    <scope>NUCLEOTIDE SEQUENCE</scope>
    <source>
        <strain evidence="2">CCAP 19/18</strain>
    </source>
</reference>
<dbReference type="Proteomes" id="UP000815325">
    <property type="component" value="Unassembled WGS sequence"/>
</dbReference>
<keyword evidence="1" id="KW-0472">Membrane</keyword>
<keyword evidence="1" id="KW-1133">Transmembrane helix</keyword>